<evidence type="ECO:0000313" key="3">
    <source>
        <dbReference type="Proteomes" id="UP001344658"/>
    </source>
</evidence>
<feature type="domain" description="CYTH" evidence="1">
    <location>
        <begin position="15"/>
        <end position="162"/>
    </location>
</feature>
<dbReference type="Proteomes" id="UP001344658">
    <property type="component" value="Unassembled WGS sequence"/>
</dbReference>
<accession>A0ABU7PAE9</accession>
<dbReference type="SMART" id="SM01118">
    <property type="entry name" value="CYTH"/>
    <property type="match status" value="1"/>
</dbReference>
<gene>
    <name evidence="2" type="ORF">V2S66_12410</name>
</gene>
<reference evidence="2 3" key="1">
    <citation type="submission" date="2023-12" db="EMBL/GenBank/DDBJ databases">
        <title>Streptomyces sp. V4-01.</title>
        <authorList>
            <person name="Somphong A."/>
            <person name="Phongsopitanun W."/>
        </authorList>
    </citation>
    <scope>NUCLEOTIDE SEQUENCE [LARGE SCALE GENOMIC DNA]</scope>
    <source>
        <strain evidence="2 3">V4-01</strain>
    </source>
</reference>
<evidence type="ECO:0000313" key="2">
    <source>
        <dbReference type="EMBL" id="MEE4542769.1"/>
    </source>
</evidence>
<dbReference type="RefSeq" id="WP_330794706.1">
    <property type="nucleotide sequence ID" value="NZ_JAZEWV010000008.1"/>
</dbReference>
<evidence type="ECO:0000259" key="1">
    <source>
        <dbReference type="SMART" id="SM01118"/>
    </source>
</evidence>
<dbReference type="Gene3D" id="2.40.320.10">
    <property type="entry name" value="Hypothetical Protein Pfu-838710-001"/>
    <property type="match status" value="1"/>
</dbReference>
<organism evidence="2 3">
    <name type="scientific">Actinacidiphila polyblastidii</name>
    <dbReference type="NCBI Taxonomy" id="3110430"/>
    <lineage>
        <taxon>Bacteria</taxon>
        <taxon>Bacillati</taxon>
        <taxon>Actinomycetota</taxon>
        <taxon>Actinomycetes</taxon>
        <taxon>Kitasatosporales</taxon>
        <taxon>Streptomycetaceae</taxon>
        <taxon>Actinacidiphila</taxon>
    </lineage>
</organism>
<dbReference type="SUPFAM" id="SSF55154">
    <property type="entry name" value="CYTH-like phosphatases"/>
    <property type="match status" value="1"/>
</dbReference>
<comment type="caution">
    <text evidence="2">The sequence shown here is derived from an EMBL/GenBank/DDBJ whole genome shotgun (WGS) entry which is preliminary data.</text>
</comment>
<protein>
    <recommendedName>
        <fullName evidence="1">CYTH domain-containing protein</fullName>
    </recommendedName>
</protein>
<dbReference type="InterPro" id="IPR023577">
    <property type="entry name" value="CYTH_domain"/>
</dbReference>
<sequence length="181" mass="19599">MAHLSTPLVPGTYARVERERRFLLAAAPESLPGPARRITDRYLTGTRVRLRRADRPDGPPELKLTQKIPADRPAGGVQGLITTAYLSPAEYDVFAALPARVLRKSRYSLPPLGVDVFEPPLHGLVLAEAEFGSDEEAAAFAGPAAAVAEVSHDPRFSGGRLSATDRPELLRWLAGFGIRPQ</sequence>
<dbReference type="EMBL" id="JAZEWV010000008">
    <property type="protein sequence ID" value="MEE4542769.1"/>
    <property type="molecule type" value="Genomic_DNA"/>
</dbReference>
<dbReference type="InterPro" id="IPR033469">
    <property type="entry name" value="CYTH-like_dom_sf"/>
</dbReference>
<name>A0ABU7PAE9_9ACTN</name>
<proteinExistence type="predicted"/>
<keyword evidence="3" id="KW-1185">Reference proteome</keyword>